<organism evidence="1 2">
    <name type="scientific">Rotaria magnacalcarata</name>
    <dbReference type="NCBI Taxonomy" id="392030"/>
    <lineage>
        <taxon>Eukaryota</taxon>
        <taxon>Metazoa</taxon>
        <taxon>Spiralia</taxon>
        <taxon>Gnathifera</taxon>
        <taxon>Rotifera</taxon>
        <taxon>Eurotatoria</taxon>
        <taxon>Bdelloidea</taxon>
        <taxon>Philodinida</taxon>
        <taxon>Philodinidae</taxon>
        <taxon>Rotaria</taxon>
    </lineage>
</organism>
<comment type="caution">
    <text evidence="1">The sequence shown here is derived from an EMBL/GenBank/DDBJ whole genome shotgun (WGS) entry which is preliminary data.</text>
</comment>
<reference evidence="1" key="1">
    <citation type="submission" date="2021-02" db="EMBL/GenBank/DDBJ databases">
        <authorList>
            <person name="Nowell W R."/>
        </authorList>
    </citation>
    <scope>NUCLEOTIDE SEQUENCE</scope>
</reference>
<accession>A0A816WYE0</accession>
<dbReference type="EMBL" id="CAJNRF010012336">
    <property type="protein sequence ID" value="CAF2140186.1"/>
    <property type="molecule type" value="Genomic_DNA"/>
</dbReference>
<proteinExistence type="predicted"/>
<dbReference type="AlphaFoldDB" id="A0A816WYE0"/>
<evidence type="ECO:0000313" key="1">
    <source>
        <dbReference type="EMBL" id="CAF2140186.1"/>
    </source>
</evidence>
<name>A0A816WYE0_9BILA</name>
<gene>
    <name evidence="1" type="ORF">WKI299_LOCUS28207</name>
</gene>
<protein>
    <submittedName>
        <fullName evidence="1">Uncharacterized protein</fullName>
    </submittedName>
</protein>
<dbReference type="Proteomes" id="UP000663856">
    <property type="component" value="Unassembled WGS sequence"/>
</dbReference>
<evidence type="ECO:0000313" key="2">
    <source>
        <dbReference type="Proteomes" id="UP000663856"/>
    </source>
</evidence>
<sequence>MMHHLIAGACFKFDSDVVINDEILKLRSILNFVAHNGYFSCFFCYVRGIHRGGKQQYPYKELVDIRTLRRFAQDSLTASRLQRKEKGHVGVSVTASIMDTQLPHSIIIDYPHSSLLRHAKAMFKELYKSLRPSDRKVVDVAIVSQPTEIRNILFYDFVPVFHRLLPPVVLSHFALFICGLRLLHGRATFGNENAKIADELITRYYKDFSNYYNGLENLQFIHLTRHRKRGDNNEAADVSSKVINIIEGVLTEY</sequence>